<dbReference type="GO" id="GO:0006508">
    <property type="term" value="P:proteolysis"/>
    <property type="evidence" value="ECO:0007669"/>
    <property type="project" value="UniProtKB-KW"/>
</dbReference>
<evidence type="ECO:0000256" key="3">
    <source>
        <dbReference type="ARBA" id="ARBA00022692"/>
    </source>
</evidence>
<dbReference type="Proteomes" id="UP000315816">
    <property type="component" value="Unassembled WGS sequence"/>
</dbReference>
<feature type="transmembrane region" description="Helical" evidence="7">
    <location>
        <begin position="193"/>
        <end position="212"/>
    </location>
</feature>
<dbReference type="GO" id="GO:0016020">
    <property type="term" value="C:membrane"/>
    <property type="evidence" value="ECO:0007669"/>
    <property type="project" value="UniProtKB-SubCell"/>
</dbReference>
<feature type="transmembrane region" description="Helical" evidence="7">
    <location>
        <begin position="15"/>
        <end position="35"/>
    </location>
</feature>
<comment type="caution">
    <text evidence="9">The sequence shown here is derived from an EMBL/GenBank/DDBJ whole genome shotgun (WGS) entry which is preliminary data.</text>
</comment>
<gene>
    <name evidence="9" type="ORF">FIL88_14460</name>
</gene>
<accession>A0A545SMS0</accession>
<dbReference type="PANTHER" id="PTHR43731:SF14">
    <property type="entry name" value="PRESENILIN-ASSOCIATED RHOMBOID-LIKE PROTEIN, MITOCHONDRIAL"/>
    <property type="match status" value="1"/>
</dbReference>
<dbReference type="FunFam" id="1.20.1540.10:FF:000027">
    <property type="entry name" value="Rhomboid family intramembrane serine protease"/>
    <property type="match status" value="1"/>
</dbReference>
<keyword evidence="10" id="KW-1185">Reference proteome</keyword>
<keyword evidence="4" id="KW-0378">Hydrolase</keyword>
<dbReference type="SUPFAM" id="SSF144091">
    <property type="entry name" value="Rhomboid-like"/>
    <property type="match status" value="1"/>
</dbReference>
<evidence type="ECO:0000256" key="6">
    <source>
        <dbReference type="ARBA" id="ARBA00023136"/>
    </source>
</evidence>
<reference evidence="9 10" key="1">
    <citation type="submission" date="2019-06" db="EMBL/GenBank/DDBJ databases">
        <title>A novel species of marine bacteria.</title>
        <authorList>
            <person name="Wang Y."/>
        </authorList>
    </citation>
    <scope>NUCLEOTIDE SEQUENCE [LARGE SCALE GENOMIC DNA]</scope>
    <source>
        <strain evidence="9 10">MA1-10</strain>
    </source>
</reference>
<keyword evidence="6 7" id="KW-0472">Membrane</keyword>
<dbReference type="PANTHER" id="PTHR43731">
    <property type="entry name" value="RHOMBOID PROTEASE"/>
    <property type="match status" value="1"/>
</dbReference>
<feature type="transmembrane region" description="Helical" evidence="7">
    <location>
        <begin position="99"/>
        <end position="117"/>
    </location>
</feature>
<keyword evidence="3 7" id="KW-0812">Transmembrane</keyword>
<dbReference type="AlphaFoldDB" id="A0A545SMS0"/>
<dbReference type="InterPro" id="IPR022764">
    <property type="entry name" value="Peptidase_S54_rhomboid_dom"/>
</dbReference>
<sequence>MFPIRDHNPSERRPFITYALLALNTLVFLYMWPLYGSTAASQVFVDYGMIPQRLTHGVGLETLVTSMFLHGGFMHFAGNMLFLWIFGDNLEDMLGHVRFLLFYLATGIAAAMLQLASDPSSPIPMVGASGAIAGVMGGYLLLFPKAKVDVLFIIVIIFRIIPIPAWAALLVWFGLQVFNGVASFGADGGGVAHWAHAGGFIAGFALILPLWLRLGAQRFWSYTDGHPDHPEARYKIARTSIPQAGRRRK</sequence>
<evidence type="ECO:0000313" key="10">
    <source>
        <dbReference type="Proteomes" id="UP000315816"/>
    </source>
</evidence>
<protein>
    <submittedName>
        <fullName evidence="9">Rhomboid family intramembrane serine protease</fullName>
    </submittedName>
</protein>
<comment type="similarity">
    <text evidence="2">Belongs to the peptidase S54 family.</text>
</comment>
<evidence type="ECO:0000256" key="5">
    <source>
        <dbReference type="ARBA" id="ARBA00022989"/>
    </source>
</evidence>
<evidence type="ECO:0000256" key="4">
    <source>
        <dbReference type="ARBA" id="ARBA00022801"/>
    </source>
</evidence>
<evidence type="ECO:0000256" key="7">
    <source>
        <dbReference type="SAM" id="Phobius"/>
    </source>
</evidence>
<dbReference type="Pfam" id="PF01694">
    <property type="entry name" value="Rhomboid"/>
    <property type="match status" value="1"/>
</dbReference>
<dbReference type="Gene3D" id="1.20.1540.10">
    <property type="entry name" value="Rhomboid-like"/>
    <property type="match status" value="1"/>
</dbReference>
<evidence type="ECO:0000313" key="9">
    <source>
        <dbReference type="EMBL" id="TQV66251.1"/>
    </source>
</evidence>
<dbReference type="OrthoDB" id="9813074at2"/>
<organism evidence="9 10">
    <name type="scientific">Aliiroseovarius halocynthiae</name>
    <dbReference type="NCBI Taxonomy" id="985055"/>
    <lineage>
        <taxon>Bacteria</taxon>
        <taxon>Pseudomonadati</taxon>
        <taxon>Pseudomonadota</taxon>
        <taxon>Alphaproteobacteria</taxon>
        <taxon>Rhodobacterales</taxon>
        <taxon>Paracoccaceae</taxon>
        <taxon>Aliiroseovarius</taxon>
    </lineage>
</organism>
<dbReference type="InterPro" id="IPR035952">
    <property type="entry name" value="Rhomboid-like_sf"/>
</dbReference>
<feature type="transmembrane region" description="Helical" evidence="7">
    <location>
        <begin position="123"/>
        <end position="143"/>
    </location>
</feature>
<keyword evidence="9" id="KW-0645">Protease</keyword>
<proteinExistence type="inferred from homology"/>
<dbReference type="EMBL" id="VICH01000011">
    <property type="protein sequence ID" value="TQV66251.1"/>
    <property type="molecule type" value="Genomic_DNA"/>
</dbReference>
<feature type="transmembrane region" description="Helical" evidence="7">
    <location>
        <begin position="150"/>
        <end position="173"/>
    </location>
</feature>
<feature type="transmembrane region" description="Helical" evidence="7">
    <location>
        <begin position="67"/>
        <end position="87"/>
    </location>
</feature>
<evidence type="ECO:0000256" key="2">
    <source>
        <dbReference type="ARBA" id="ARBA00009045"/>
    </source>
</evidence>
<dbReference type="GO" id="GO:0004252">
    <property type="term" value="F:serine-type endopeptidase activity"/>
    <property type="evidence" value="ECO:0007669"/>
    <property type="project" value="InterPro"/>
</dbReference>
<feature type="domain" description="Peptidase S54 rhomboid" evidence="8">
    <location>
        <begin position="62"/>
        <end position="210"/>
    </location>
</feature>
<dbReference type="RefSeq" id="WP_142854582.1">
    <property type="nucleotide sequence ID" value="NZ_FXWW01000006.1"/>
</dbReference>
<dbReference type="InterPro" id="IPR050925">
    <property type="entry name" value="Rhomboid_protease_S54"/>
</dbReference>
<evidence type="ECO:0000259" key="8">
    <source>
        <dbReference type="Pfam" id="PF01694"/>
    </source>
</evidence>
<keyword evidence="5 7" id="KW-1133">Transmembrane helix</keyword>
<comment type="subcellular location">
    <subcellularLocation>
        <location evidence="1">Membrane</location>
        <topology evidence="1">Multi-pass membrane protein</topology>
    </subcellularLocation>
</comment>
<evidence type="ECO:0000256" key="1">
    <source>
        <dbReference type="ARBA" id="ARBA00004141"/>
    </source>
</evidence>
<name>A0A545SMS0_9RHOB</name>